<reference evidence="3" key="1">
    <citation type="submission" date="2020-04" db="EMBL/GenBank/DDBJ databases">
        <title>A desert anoxygenic phototrophic bacterium fixes CO2 using RubisCO under aerobic conditions.</title>
        <authorList>
            <person name="Tang K."/>
        </authorList>
    </citation>
    <scope>NUCLEOTIDE SEQUENCE [LARGE SCALE GENOMIC DNA]</scope>
    <source>
        <strain evidence="3">MIMtkB3</strain>
    </source>
</reference>
<keyword evidence="4" id="KW-1185">Reference proteome</keyword>
<feature type="chain" id="PRO_5032397689" evidence="1">
    <location>
        <begin position="26"/>
        <end position="174"/>
    </location>
</feature>
<evidence type="ECO:0000313" key="3">
    <source>
        <dbReference type="EMBL" id="QJE73094.1"/>
    </source>
</evidence>
<dbReference type="AlphaFoldDB" id="A0A858R6W1"/>
<dbReference type="PROSITE" id="PS51257">
    <property type="entry name" value="PROKAR_LIPOPROTEIN"/>
    <property type="match status" value="1"/>
</dbReference>
<dbReference type="InterPro" id="IPR025748">
    <property type="entry name" value="PrcB_C_dom"/>
</dbReference>
<dbReference type="Pfam" id="PF14343">
    <property type="entry name" value="PrcB_C"/>
    <property type="match status" value="1"/>
</dbReference>
<feature type="domain" description="PrcB C-terminal" evidence="2">
    <location>
        <begin position="95"/>
        <end position="155"/>
    </location>
</feature>
<evidence type="ECO:0000313" key="4">
    <source>
        <dbReference type="Proteomes" id="UP000501891"/>
    </source>
</evidence>
<organism evidence="3 4">
    <name type="scientific">Aerophototrophica crusticola</name>
    <dbReference type="NCBI Taxonomy" id="1709002"/>
    <lineage>
        <taxon>Bacteria</taxon>
        <taxon>Pseudomonadati</taxon>
        <taxon>Pseudomonadota</taxon>
        <taxon>Alphaproteobacteria</taxon>
        <taxon>Rhodospirillales</taxon>
        <taxon>Rhodospirillaceae</taxon>
        <taxon>Aerophototrophica</taxon>
    </lineage>
</organism>
<feature type="signal peptide" evidence="1">
    <location>
        <begin position="1"/>
        <end position="25"/>
    </location>
</feature>
<evidence type="ECO:0000259" key="2">
    <source>
        <dbReference type="Pfam" id="PF14343"/>
    </source>
</evidence>
<gene>
    <name evidence="3" type="ORF">HHL28_08380</name>
</gene>
<evidence type="ECO:0000256" key="1">
    <source>
        <dbReference type="SAM" id="SignalP"/>
    </source>
</evidence>
<keyword evidence="3" id="KW-0645">Protease</keyword>
<accession>A0A858R6W1</accession>
<proteinExistence type="predicted"/>
<dbReference type="GO" id="GO:0008233">
    <property type="term" value="F:peptidase activity"/>
    <property type="evidence" value="ECO:0007669"/>
    <property type="project" value="UniProtKB-KW"/>
</dbReference>
<name>A0A858R6W1_9PROT</name>
<keyword evidence="1" id="KW-0732">Signal</keyword>
<dbReference type="GO" id="GO:0006508">
    <property type="term" value="P:proteolysis"/>
    <property type="evidence" value="ECO:0007669"/>
    <property type="project" value="UniProtKB-KW"/>
</dbReference>
<dbReference type="Proteomes" id="UP000501891">
    <property type="component" value="Chromosome"/>
</dbReference>
<protein>
    <submittedName>
        <fullName evidence="3">Protease complex subunit PrcB family protein</fullName>
    </submittedName>
</protein>
<sequence>MRLARPVVAAALLLPALSGCGGASAWLAGESAMSTADMPPSEAGMPLVGRRQWHGDVSRAQSTAFLVARTEAEWKALWDLVGKDPPGALPDKLMALGVFIGTRTSTGYGVDIQNIRLDSRPGQRDRLLVEYREKSPPEQLMVAQMLTSPYAIILVDQTDAPVRYAKLPDEPRRP</sequence>
<dbReference type="EMBL" id="CP051775">
    <property type="protein sequence ID" value="QJE73094.1"/>
    <property type="molecule type" value="Genomic_DNA"/>
</dbReference>
<keyword evidence="3" id="KW-0378">Hydrolase</keyword>
<dbReference type="KEGG" id="acru:HHL28_08380"/>